<feature type="non-terminal residue" evidence="1">
    <location>
        <position position="131"/>
    </location>
</feature>
<dbReference type="EMBL" id="KV417782">
    <property type="protein sequence ID" value="KZP06553.1"/>
    <property type="molecule type" value="Genomic_DNA"/>
</dbReference>
<feature type="non-terminal residue" evidence="1">
    <location>
        <position position="1"/>
    </location>
</feature>
<organism evidence="1 2">
    <name type="scientific">Athelia psychrophila</name>
    <dbReference type="NCBI Taxonomy" id="1759441"/>
    <lineage>
        <taxon>Eukaryota</taxon>
        <taxon>Fungi</taxon>
        <taxon>Dikarya</taxon>
        <taxon>Basidiomycota</taxon>
        <taxon>Agaricomycotina</taxon>
        <taxon>Agaricomycetes</taxon>
        <taxon>Agaricomycetidae</taxon>
        <taxon>Atheliales</taxon>
        <taxon>Atheliaceae</taxon>
        <taxon>Athelia</taxon>
    </lineage>
</organism>
<evidence type="ECO:0000313" key="2">
    <source>
        <dbReference type="Proteomes" id="UP000076532"/>
    </source>
</evidence>
<keyword evidence="2" id="KW-1185">Reference proteome</keyword>
<dbReference type="Proteomes" id="UP000076532">
    <property type="component" value="Unassembled WGS sequence"/>
</dbReference>
<sequence length="131" mass="15112">ELGGFKIPGVREKVITTLFADDTTIYLNEYDEYEVLEKILLTWCKASGARFNIDKTEILPIGTKEYRDWLITNRTNHETNAKLPENIKIAIDGEPCRSLGGWVGNLKDDVVIWAKNVEKIKAHLKRWNRSH</sequence>
<reference evidence="1 2" key="1">
    <citation type="journal article" date="2016" name="Mol. Biol. Evol.">
        <title>Comparative Genomics of Early-Diverging Mushroom-Forming Fungi Provides Insights into the Origins of Lignocellulose Decay Capabilities.</title>
        <authorList>
            <person name="Nagy L.G."/>
            <person name="Riley R."/>
            <person name="Tritt A."/>
            <person name="Adam C."/>
            <person name="Daum C."/>
            <person name="Floudas D."/>
            <person name="Sun H."/>
            <person name="Yadav J.S."/>
            <person name="Pangilinan J."/>
            <person name="Larsson K.H."/>
            <person name="Matsuura K."/>
            <person name="Barry K."/>
            <person name="Labutti K."/>
            <person name="Kuo R."/>
            <person name="Ohm R.A."/>
            <person name="Bhattacharya S.S."/>
            <person name="Shirouzu T."/>
            <person name="Yoshinaga Y."/>
            <person name="Martin F.M."/>
            <person name="Grigoriev I.V."/>
            <person name="Hibbett D.S."/>
        </authorList>
    </citation>
    <scope>NUCLEOTIDE SEQUENCE [LARGE SCALE GENOMIC DNA]</scope>
    <source>
        <strain evidence="1 2">CBS 109695</strain>
    </source>
</reference>
<gene>
    <name evidence="1" type="ORF">FIBSPDRAFT_706947</name>
</gene>
<accession>A0A167WW31</accession>
<proteinExistence type="predicted"/>
<name>A0A167WW31_9AGAM</name>
<protein>
    <submittedName>
        <fullName evidence="1">Uncharacterized protein</fullName>
    </submittedName>
</protein>
<evidence type="ECO:0000313" key="1">
    <source>
        <dbReference type="EMBL" id="KZP06553.1"/>
    </source>
</evidence>
<dbReference type="OrthoDB" id="2205812at2759"/>
<dbReference type="AlphaFoldDB" id="A0A167WW31"/>